<dbReference type="AlphaFoldDB" id="A0A399PNK4"/>
<name>A0A399PNK4_9MICO</name>
<dbReference type="InterPro" id="IPR011008">
    <property type="entry name" value="Dimeric_a/b-barrel"/>
</dbReference>
<dbReference type="SMART" id="SM00344">
    <property type="entry name" value="HTH_ASNC"/>
    <property type="match status" value="1"/>
</dbReference>
<evidence type="ECO:0000313" key="5">
    <source>
        <dbReference type="EMBL" id="RIJ07202.1"/>
    </source>
</evidence>
<dbReference type="PANTHER" id="PTHR30154:SF53">
    <property type="entry name" value="HTH-TYPE TRANSCRIPTIONAL REGULATOR LRPC"/>
    <property type="match status" value="1"/>
</dbReference>
<dbReference type="EMBL" id="QWEA01001053">
    <property type="protein sequence ID" value="RIJ07202.1"/>
    <property type="molecule type" value="Genomic_DNA"/>
</dbReference>
<dbReference type="PROSITE" id="PS50956">
    <property type="entry name" value="HTH_ASNC_2"/>
    <property type="match status" value="1"/>
</dbReference>
<dbReference type="GO" id="GO:0005829">
    <property type="term" value="C:cytosol"/>
    <property type="evidence" value="ECO:0007669"/>
    <property type="project" value="TreeGrafter"/>
</dbReference>
<dbReference type="Pfam" id="PF13404">
    <property type="entry name" value="HTH_AsnC-type"/>
    <property type="match status" value="1"/>
</dbReference>
<feature type="domain" description="HTH asnC-type" evidence="4">
    <location>
        <begin position="9"/>
        <end position="70"/>
    </location>
</feature>
<evidence type="ECO:0000259" key="4">
    <source>
        <dbReference type="PROSITE" id="PS50956"/>
    </source>
</evidence>
<evidence type="ECO:0000256" key="1">
    <source>
        <dbReference type="ARBA" id="ARBA00023015"/>
    </source>
</evidence>
<dbReference type="PANTHER" id="PTHR30154">
    <property type="entry name" value="LEUCINE-RESPONSIVE REGULATORY PROTEIN"/>
    <property type="match status" value="1"/>
</dbReference>
<keyword evidence="2" id="KW-0238">DNA-binding</keyword>
<feature type="non-terminal residue" evidence="5">
    <location>
        <position position="186"/>
    </location>
</feature>
<dbReference type="InterPro" id="IPR019887">
    <property type="entry name" value="Tscrpt_reg_AsnC/Lrp_C"/>
</dbReference>
<dbReference type="Proteomes" id="UP000266634">
    <property type="component" value="Unassembled WGS sequence"/>
</dbReference>
<dbReference type="GO" id="GO:0043565">
    <property type="term" value="F:sequence-specific DNA binding"/>
    <property type="evidence" value="ECO:0007669"/>
    <property type="project" value="InterPro"/>
</dbReference>
<protein>
    <submittedName>
        <fullName evidence="5">Lrp/AsnC family transcriptional regulator</fullName>
    </submittedName>
</protein>
<dbReference type="SUPFAM" id="SSF54909">
    <property type="entry name" value="Dimeric alpha+beta barrel"/>
    <property type="match status" value="1"/>
</dbReference>
<dbReference type="Gene3D" id="1.10.10.10">
    <property type="entry name" value="Winged helix-like DNA-binding domain superfamily/Winged helix DNA-binding domain"/>
    <property type="match status" value="1"/>
</dbReference>
<keyword evidence="1" id="KW-0805">Transcription regulation</keyword>
<dbReference type="Gene3D" id="3.30.70.920">
    <property type="match status" value="1"/>
</dbReference>
<dbReference type="GO" id="GO:0043200">
    <property type="term" value="P:response to amino acid"/>
    <property type="evidence" value="ECO:0007669"/>
    <property type="project" value="TreeGrafter"/>
</dbReference>
<evidence type="ECO:0000256" key="3">
    <source>
        <dbReference type="ARBA" id="ARBA00023163"/>
    </source>
</evidence>
<dbReference type="InterPro" id="IPR000485">
    <property type="entry name" value="AsnC-type_HTH_dom"/>
</dbReference>
<dbReference type="InterPro" id="IPR019888">
    <property type="entry name" value="Tscrpt_reg_AsnC-like"/>
</dbReference>
<evidence type="ECO:0000256" key="2">
    <source>
        <dbReference type="ARBA" id="ARBA00023125"/>
    </source>
</evidence>
<organism evidence="5 6">
    <name type="scientific">Clavibacter michiganensis subsp. insidiosus</name>
    <dbReference type="NCBI Taxonomy" id="33014"/>
    <lineage>
        <taxon>Bacteria</taxon>
        <taxon>Bacillati</taxon>
        <taxon>Actinomycetota</taxon>
        <taxon>Actinomycetes</taxon>
        <taxon>Micrococcales</taxon>
        <taxon>Microbacteriaceae</taxon>
        <taxon>Clavibacter</taxon>
    </lineage>
</organism>
<accession>A0A399PNK4</accession>
<dbReference type="InterPro" id="IPR036390">
    <property type="entry name" value="WH_DNA-bd_sf"/>
</dbReference>
<proteinExistence type="predicted"/>
<keyword evidence="3" id="KW-0804">Transcription</keyword>
<comment type="caution">
    <text evidence="5">The sequence shown here is derived from an EMBL/GenBank/DDBJ whole genome shotgun (WGS) entry which is preliminary data.</text>
</comment>
<dbReference type="Pfam" id="PF01037">
    <property type="entry name" value="AsnC_trans_reg"/>
    <property type="match status" value="1"/>
</dbReference>
<gene>
    <name evidence="5" type="ORF">DZF93_16645</name>
</gene>
<dbReference type="SUPFAM" id="SSF46785">
    <property type="entry name" value="Winged helix' DNA-binding domain"/>
    <property type="match status" value="1"/>
</dbReference>
<dbReference type="InterPro" id="IPR036388">
    <property type="entry name" value="WH-like_DNA-bd_sf"/>
</dbReference>
<sequence>MSTNPPLTLDVTDHAIIAELQGDGRMSVAQVGRAVSLSASATAERVRRLTEAGIITGYSITVDPEALGWAVTAFVRLAYPSGDYRPFHALVAEVPEIVEAHHVTGADCFIIKVHARSMRDLERITGRLAALGGITTHVVYSSPVPGRHHHPLSPTTSAAISATLRPSVATRWTASAAPASSRGAAV</sequence>
<reference evidence="5 6" key="1">
    <citation type="submission" date="2018-08" db="EMBL/GenBank/DDBJ databases">
        <title>Genome Sequence of Clavibacter michiganensis Subspecies type strains, and the Atypical Peach-Colored Strains Isolated from Tomato.</title>
        <authorList>
            <person name="Osdaghi E."/>
            <person name="Portier P."/>
            <person name="Briand M."/>
            <person name="Jacques M.-A."/>
        </authorList>
    </citation>
    <scope>NUCLEOTIDE SEQUENCE [LARGE SCALE GENOMIC DNA]</scope>
    <source>
        <strain evidence="5 6">CFBP 6488</strain>
    </source>
</reference>
<dbReference type="PRINTS" id="PR00033">
    <property type="entry name" value="HTHASNC"/>
</dbReference>
<evidence type="ECO:0000313" key="6">
    <source>
        <dbReference type="Proteomes" id="UP000266634"/>
    </source>
</evidence>